<organism evidence="2 3">
    <name type="scientific">Rossellomorea aquimaris</name>
    <dbReference type="NCBI Taxonomy" id="189382"/>
    <lineage>
        <taxon>Bacteria</taxon>
        <taxon>Bacillati</taxon>
        <taxon>Bacillota</taxon>
        <taxon>Bacilli</taxon>
        <taxon>Bacillales</taxon>
        <taxon>Bacillaceae</taxon>
        <taxon>Rossellomorea</taxon>
    </lineage>
</organism>
<evidence type="ECO:0000313" key="2">
    <source>
        <dbReference type="EMBL" id="OIU69670.1"/>
    </source>
</evidence>
<comment type="caution">
    <text evidence="2">The sequence shown here is derived from an EMBL/GenBank/DDBJ whole genome shotgun (WGS) entry which is preliminary data.</text>
</comment>
<keyword evidence="3" id="KW-1185">Reference proteome</keyword>
<feature type="region of interest" description="Disordered" evidence="1">
    <location>
        <begin position="56"/>
        <end position="77"/>
    </location>
</feature>
<proteinExistence type="predicted"/>
<dbReference type="EMBL" id="MINN01000117">
    <property type="protein sequence ID" value="OIU69670.1"/>
    <property type="molecule type" value="Genomic_DNA"/>
</dbReference>
<evidence type="ECO:0000313" key="3">
    <source>
        <dbReference type="Proteomes" id="UP000182062"/>
    </source>
</evidence>
<evidence type="ECO:0000256" key="1">
    <source>
        <dbReference type="SAM" id="MobiDB-lite"/>
    </source>
</evidence>
<sequence>MGLRERNLLILLWNLRIRHVNLLISTFNLRNPPNNLSNSPIIPSLRKIWNKPTTPQHLKTCENHPAGQIDRFDETAR</sequence>
<gene>
    <name evidence="2" type="ORF">BHE18_01760</name>
</gene>
<name>A0A1J6VV62_9BACI</name>
<dbReference type="Proteomes" id="UP000182062">
    <property type="component" value="Unassembled WGS sequence"/>
</dbReference>
<protein>
    <submittedName>
        <fullName evidence="2">Uncharacterized protein</fullName>
    </submittedName>
</protein>
<dbReference type="AlphaFoldDB" id="A0A1J6VV62"/>
<accession>A0A1J6VV62</accession>
<reference evidence="2 3" key="1">
    <citation type="submission" date="2016-09" db="EMBL/GenBank/DDBJ databases">
        <title>Bacillus aquimaris SAMM genome sequence reveals colonization and biosurfactant production capacities.</title>
        <authorList>
            <person name="Waghmode S.R."/>
            <person name="Suryavanshi M.V."/>
        </authorList>
    </citation>
    <scope>NUCLEOTIDE SEQUENCE [LARGE SCALE GENOMIC DNA]</scope>
    <source>
        <strain evidence="2 3">SAMM</strain>
    </source>
</reference>